<keyword evidence="3" id="KW-1185">Reference proteome</keyword>
<dbReference type="Proteomes" id="UP001324533">
    <property type="component" value="Chromosome"/>
</dbReference>
<organism evidence="2 3">
    <name type="scientific">Microbacterium invictum</name>
    <dbReference type="NCBI Taxonomy" id="515415"/>
    <lineage>
        <taxon>Bacteria</taxon>
        <taxon>Bacillati</taxon>
        <taxon>Actinomycetota</taxon>
        <taxon>Actinomycetes</taxon>
        <taxon>Micrococcales</taxon>
        <taxon>Microbacteriaceae</taxon>
        <taxon>Microbacterium</taxon>
    </lineage>
</organism>
<protein>
    <submittedName>
        <fullName evidence="2">DUF1016 N-terminal domain-containing protein</fullName>
    </submittedName>
</protein>
<sequence length="206" mass="22367">MSEDAPADTRGGAVENTVDTLIGQVRFARHTLQRRANAEVIGLYWQIGATILAEEDAGEDQDAALEALAHALRQAYPTMASLSVENLREMRAFAASWPARSGIVQQPVGQLPWGHVVVLLVRLDDQRLREWYAGKAVQHTWSRAELIGHIDAARHDTDSDMPQNFAAALRRADSALAAQLNADPDTVGFLAVGIDLGRTARGPARA</sequence>
<dbReference type="EMBL" id="CP139779">
    <property type="protein sequence ID" value="WQB70312.1"/>
    <property type="molecule type" value="Genomic_DNA"/>
</dbReference>
<dbReference type="Pfam" id="PF17761">
    <property type="entry name" value="DUF1016_N"/>
    <property type="match status" value="1"/>
</dbReference>
<accession>A0ABZ0VEU2</accession>
<gene>
    <name evidence="2" type="ORF">T9R20_16695</name>
</gene>
<evidence type="ECO:0000313" key="3">
    <source>
        <dbReference type="Proteomes" id="UP001324533"/>
    </source>
</evidence>
<dbReference type="RefSeq" id="WP_322410459.1">
    <property type="nucleotide sequence ID" value="NZ_CP139779.1"/>
</dbReference>
<dbReference type="PANTHER" id="PTHR30547">
    <property type="entry name" value="UNCHARACTERIZED PROTEIN YHCG-RELATED"/>
    <property type="match status" value="1"/>
</dbReference>
<evidence type="ECO:0000259" key="1">
    <source>
        <dbReference type="Pfam" id="PF17761"/>
    </source>
</evidence>
<dbReference type="InterPro" id="IPR053148">
    <property type="entry name" value="PD-DEXK-like_domain"/>
</dbReference>
<feature type="domain" description="YhcG N-terminal" evidence="1">
    <location>
        <begin position="24"/>
        <end position="154"/>
    </location>
</feature>
<proteinExistence type="predicted"/>
<dbReference type="PANTHER" id="PTHR30547:SF0">
    <property type="entry name" value="BLR8175 PROTEIN"/>
    <property type="match status" value="1"/>
</dbReference>
<evidence type="ECO:0000313" key="2">
    <source>
        <dbReference type="EMBL" id="WQB70312.1"/>
    </source>
</evidence>
<reference evidence="2 3" key="1">
    <citation type="submission" date="2023-06" db="EMBL/GenBank/DDBJ databases">
        <title>Rock-solubilizing bacteria, Microbacterium invictum, promotes re-establishment of vegetation in rocky wasteland by accelerating rock bio-weathering and reshaping soil bacterial community.</title>
        <authorList>
            <person name="Liu C."/>
        </authorList>
    </citation>
    <scope>NUCLEOTIDE SEQUENCE [LARGE SCALE GENOMIC DNA]</scope>
    <source>
        <strain evidence="2 3">X-18</strain>
    </source>
</reference>
<name>A0ABZ0VEU2_9MICO</name>
<dbReference type="InterPro" id="IPR041527">
    <property type="entry name" value="YhcG_N"/>
</dbReference>